<feature type="domain" description="Potexviruses and carlaviruses coat protein" evidence="7">
    <location>
        <begin position="155"/>
        <end position="170"/>
    </location>
</feature>
<evidence type="ECO:0000256" key="5">
    <source>
        <dbReference type="ARBA" id="ARBA00022844"/>
    </source>
</evidence>
<evidence type="ECO:0000259" key="7">
    <source>
        <dbReference type="PROSITE" id="PS00418"/>
    </source>
</evidence>
<name>Q5BQD8_9VIRU</name>
<keyword evidence="6" id="KW-0687">Ribonucleoprotein</keyword>
<evidence type="ECO:0000256" key="6">
    <source>
        <dbReference type="ARBA" id="ARBA00023274"/>
    </source>
</evidence>
<evidence type="ECO:0000256" key="4">
    <source>
        <dbReference type="ARBA" id="ARBA00022561"/>
    </source>
</evidence>
<comment type="function">
    <text evidence="1">Required for genome encapsidation. Forms ribonucleoprotein complexes along with TGB1 helicase and viral RNA.</text>
</comment>
<dbReference type="PROSITE" id="PS00418">
    <property type="entry name" value="POTEX_CARLAVIRUS_COAT"/>
    <property type="match status" value="1"/>
</dbReference>
<keyword evidence="3" id="KW-1139">Helical capsid protein</keyword>
<evidence type="ECO:0000256" key="3">
    <source>
        <dbReference type="ARBA" id="ARBA00022497"/>
    </source>
</evidence>
<evidence type="ECO:0000256" key="2">
    <source>
        <dbReference type="ARBA" id="ARBA00004328"/>
    </source>
</evidence>
<dbReference type="PRINTS" id="PR00232">
    <property type="entry name" value="POTXCARLCOAT"/>
</dbReference>
<sequence length="228" mass="23843">MTNPTDDAAAAAAAAAASAAKGKETALDSLGPPDPHFLKDFSYVVATDSVATRGMVEAIRGKWERLGVPAASFFGAALQLALACSDSHASSLTVLVGECAAAPSVGLRDLAASVKTICQLRHFCRFYAKFVWNYRVTHDLPPASWAAQGFPFEARFAAFDFFDGVTNSAALEPAQGLIRPPTEIELKAAHTGKFVALATSGTSSLTLSNHAAVTHGRAETARPTILPP</sequence>
<evidence type="ECO:0000256" key="1">
    <source>
        <dbReference type="ARBA" id="ARBA00004032"/>
    </source>
</evidence>
<evidence type="ECO:0000313" key="8">
    <source>
        <dbReference type="EMBL" id="AAX19348.1"/>
    </source>
</evidence>
<reference evidence="8" key="1">
    <citation type="journal article" date="2006" name="Arch. Virol.">
        <title>Mint virus X: a novel potexvirus associated with symptoms in 'Variegata' mint.</title>
        <authorList>
            <person name="Tzanetakis I.E."/>
            <person name="Postman J.D."/>
            <person name="Martin R.R."/>
        </authorList>
    </citation>
    <scope>NUCLEOTIDE SEQUENCE</scope>
    <source>
        <strain evidence="8">Maryland</strain>
    </source>
</reference>
<dbReference type="InterPro" id="IPR000052">
    <property type="entry name" value="Pltvir_coat"/>
</dbReference>
<dbReference type="GO" id="GO:0019029">
    <property type="term" value="C:helical viral capsid"/>
    <property type="evidence" value="ECO:0007669"/>
    <property type="project" value="UniProtKB-KW"/>
</dbReference>
<dbReference type="EMBL" id="AY921609">
    <property type="protein sequence ID" value="AAX19348.1"/>
    <property type="molecule type" value="Genomic_RNA"/>
</dbReference>
<dbReference type="GO" id="GO:1990904">
    <property type="term" value="C:ribonucleoprotein complex"/>
    <property type="evidence" value="ECO:0007669"/>
    <property type="project" value="UniProtKB-KW"/>
</dbReference>
<dbReference type="GO" id="GO:0005198">
    <property type="term" value="F:structural molecule activity"/>
    <property type="evidence" value="ECO:0007669"/>
    <property type="project" value="InterPro"/>
</dbReference>
<accession>Q5BQD8</accession>
<comment type="subcellular location">
    <subcellularLocation>
        <location evidence="2">Virion</location>
    </subcellularLocation>
</comment>
<protein>
    <submittedName>
        <fullName evidence="8">Coat protein</fullName>
    </submittedName>
</protein>
<dbReference type="Pfam" id="PF00286">
    <property type="entry name" value="Flexi_CP"/>
    <property type="match status" value="1"/>
</dbReference>
<proteinExistence type="predicted"/>
<keyword evidence="4 8" id="KW-0167">Capsid protein</keyword>
<organism evidence="8">
    <name type="scientific">Mint virus X</name>
    <dbReference type="NCBI Taxonomy" id="301865"/>
    <lineage>
        <taxon>Viruses</taxon>
        <taxon>Riboviria</taxon>
        <taxon>Orthornavirae</taxon>
        <taxon>Kitrinoviricota</taxon>
        <taxon>Alsuviricetes</taxon>
        <taxon>Tymovirales</taxon>
        <taxon>Alphaflexiviridae</taxon>
        <taxon>Potexvirus</taxon>
        <taxon>Potexvirus ecsmenthae</taxon>
    </lineage>
</organism>
<keyword evidence="5" id="KW-0946">Virion</keyword>